<dbReference type="Proteomes" id="UP000002058">
    <property type="component" value="Unassembled WGS sequence"/>
</dbReference>
<keyword evidence="2" id="KW-1185">Reference proteome</keyword>
<dbReference type="RefSeq" id="XP_002544646.1">
    <property type="nucleotide sequence ID" value="XM_002544600.1"/>
</dbReference>
<dbReference type="KEGG" id="ure:UREG_04163"/>
<evidence type="ECO:0000313" key="2">
    <source>
        <dbReference type="Proteomes" id="UP000002058"/>
    </source>
</evidence>
<dbReference type="PANTHER" id="PTHR40470:SF1">
    <property type="entry name" value="PHYTANOYL-COA DIOXYGENASE FAMILY PROTEIN (AFU_ORTHOLOGUE AFUA_2G15850)"/>
    <property type="match status" value="1"/>
</dbReference>
<dbReference type="Gene3D" id="2.60.120.620">
    <property type="entry name" value="q2cbj1_9rhob like domain"/>
    <property type="match status" value="1"/>
</dbReference>
<proteinExistence type="predicted"/>
<accession>C4JMV5</accession>
<organism evidence="1 2">
    <name type="scientific">Uncinocarpus reesii (strain UAMH 1704)</name>
    <dbReference type="NCBI Taxonomy" id="336963"/>
    <lineage>
        <taxon>Eukaryota</taxon>
        <taxon>Fungi</taxon>
        <taxon>Dikarya</taxon>
        <taxon>Ascomycota</taxon>
        <taxon>Pezizomycotina</taxon>
        <taxon>Eurotiomycetes</taxon>
        <taxon>Eurotiomycetidae</taxon>
        <taxon>Onygenales</taxon>
        <taxon>Onygenaceae</taxon>
        <taxon>Uncinocarpus</taxon>
    </lineage>
</organism>
<protein>
    <recommendedName>
        <fullName evidence="3">Phytanoyl-CoA dioxygenase family protein</fullName>
    </recommendedName>
</protein>
<sequence>MSTTTTTSTETGAAPYLTALRRDGFVLIPGLISPEQIATLRRAAAKATHLARHGQWPHIRTVPKQFPPFPTTPPPASEGGIWGVQHLLHPDMPGRTDFANLYFSPKVLDIVEELVGLKGKPPSEVEPLTMELFNLLVSPTCREFALRWHRDDIPTPPTLPPEEELAQLQAKSPADRPQSHAQYNIALYPDSSLIVVPGSHLRARTQAERDADPFEPDMPGQQVVTLQPGDAVFYDSNIFHRGVYKGTEIPAHESDEVEGIRMTLHGSVGLAEPVEEGKKGVRATVVLQHGVGGWVGRDDSRMDKQPVFYRMPEELLTQIVDNIIQHHDEVTLFAQLKAMRLACPQFAYLARLQAYLFRRVRVRATPEHVQALKNAELAPYVKSVGLEPGQYNWGKAMDAFSEAITDRQASSDKAANADSTSEQVKRKFDTSVPRGEDIETLLESGRLESQWSAAVRAFPNADTFRLVWPGGSLLIMDMG</sequence>
<gene>
    <name evidence="1" type="ORF">UREG_04163</name>
</gene>
<evidence type="ECO:0008006" key="3">
    <source>
        <dbReference type="Google" id="ProtNLM"/>
    </source>
</evidence>
<dbReference type="HOGENOM" id="CLU_570110_0_0_1"/>
<name>C4JMV5_UNCRE</name>
<dbReference type="Pfam" id="PF05721">
    <property type="entry name" value="PhyH"/>
    <property type="match status" value="1"/>
</dbReference>
<dbReference type="EMBL" id="CH476616">
    <property type="protein sequence ID" value="EEP79317.1"/>
    <property type="molecule type" value="Genomic_DNA"/>
</dbReference>
<evidence type="ECO:0000313" key="1">
    <source>
        <dbReference type="EMBL" id="EEP79317.1"/>
    </source>
</evidence>
<dbReference type="InterPro" id="IPR008775">
    <property type="entry name" value="Phytyl_CoA_dOase-like"/>
</dbReference>
<reference evidence="2" key="1">
    <citation type="journal article" date="2009" name="Genome Res.">
        <title>Comparative genomic analyses of the human fungal pathogens Coccidioides and their relatives.</title>
        <authorList>
            <person name="Sharpton T.J."/>
            <person name="Stajich J.E."/>
            <person name="Rounsley S.D."/>
            <person name="Gardner M.J."/>
            <person name="Wortman J.R."/>
            <person name="Jordar V.S."/>
            <person name="Maiti R."/>
            <person name="Kodira C.D."/>
            <person name="Neafsey D.E."/>
            <person name="Zeng Q."/>
            <person name="Hung C.-Y."/>
            <person name="McMahan C."/>
            <person name="Muszewska A."/>
            <person name="Grynberg M."/>
            <person name="Mandel M.A."/>
            <person name="Kellner E.M."/>
            <person name="Barker B.M."/>
            <person name="Galgiani J.N."/>
            <person name="Orbach M.J."/>
            <person name="Kirkland T.N."/>
            <person name="Cole G.T."/>
            <person name="Henn M.R."/>
            <person name="Birren B.W."/>
            <person name="Taylor J.W."/>
        </authorList>
    </citation>
    <scope>NUCLEOTIDE SEQUENCE [LARGE SCALE GENOMIC DNA]</scope>
    <source>
        <strain evidence="2">UAMH 1704</strain>
    </source>
</reference>
<dbReference type="GeneID" id="8437175"/>
<dbReference type="SUPFAM" id="SSF51197">
    <property type="entry name" value="Clavaminate synthase-like"/>
    <property type="match status" value="1"/>
</dbReference>
<dbReference type="OrthoDB" id="2106152at2759"/>
<dbReference type="InParanoid" id="C4JMV5"/>
<dbReference type="AlphaFoldDB" id="C4JMV5"/>
<dbReference type="eggNOG" id="ENOG502RXJG">
    <property type="taxonomic scope" value="Eukaryota"/>
</dbReference>
<dbReference type="VEuPathDB" id="FungiDB:UREG_04163"/>
<dbReference type="PANTHER" id="PTHR40470">
    <property type="entry name" value="PHYTANOYL-COA DIOXYGENASE FAMILY PROTEIN (AFU_ORTHOLOGUE AFUA_2G15850)"/>
    <property type="match status" value="1"/>
</dbReference>